<evidence type="ECO:0000256" key="8">
    <source>
        <dbReference type="ARBA" id="ARBA00030803"/>
    </source>
</evidence>
<dbReference type="Pfam" id="PF10099">
    <property type="entry name" value="RskA_C"/>
    <property type="match status" value="1"/>
</dbReference>
<organism evidence="11 12">
    <name type="scientific">Achromobacter pulmonis</name>
    <dbReference type="NCBI Taxonomy" id="1389932"/>
    <lineage>
        <taxon>Bacteria</taxon>
        <taxon>Pseudomonadati</taxon>
        <taxon>Pseudomonadota</taxon>
        <taxon>Betaproteobacteria</taxon>
        <taxon>Burkholderiales</taxon>
        <taxon>Alcaligenaceae</taxon>
        <taxon>Achromobacter</taxon>
    </lineage>
</organism>
<evidence type="ECO:0000313" key="11">
    <source>
        <dbReference type="EMBL" id="CAB3917821.1"/>
    </source>
</evidence>
<sequence length="243" mass="26118">MNAPPETPEDLDELAGEYVLGTLPNHRRREVESRLPHDPTLRAAVARWEDRLLPLTALASPIEPSPGLWPRIAATLDAPRQAAAARARGLARPRLWDNLGFWRAAAGGLAAALALTVATLALRPAQAPATMQYMVVLVAPQSQTPGWVVQARAGQREVQLVPLAAVQVPADRALEFWTKADGWAGPVSLGLVKPGEPVRIPLDQLPPLEPNQLFELTLEPATGSPIGKPTGPIQFIGRAVKMM</sequence>
<keyword evidence="12" id="KW-1185">Reference proteome</keyword>
<gene>
    <name evidence="11" type="ORF">LMG26788_05165</name>
</gene>
<accession>A0A6S7EPW5</accession>
<dbReference type="Proteomes" id="UP000494203">
    <property type="component" value="Unassembled WGS sequence"/>
</dbReference>
<keyword evidence="3" id="KW-1003">Cell membrane</keyword>
<evidence type="ECO:0000256" key="5">
    <source>
        <dbReference type="ARBA" id="ARBA00022989"/>
    </source>
</evidence>
<evidence type="ECO:0000313" key="12">
    <source>
        <dbReference type="Proteomes" id="UP000494203"/>
    </source>
</evidence>
<evidence type="ECO:0000256" key="2">
    <source>
        <dbReference type="ARBA" id="ARBA00004236"/>
    </source>
</evidence>
<dbReference type="GO" id="GO:0006417">
    <property type="term" value="P:regulation of translation"/>
    <property type="evidence" value="ECO:0007669"/>
    <property type="project" value="TreeGrafter"/>
</dbReference>
<evidence type="ECO:0000256" key="3">
    <source>
        <dbReference type="ARBA" id="ARBA00022475"/>
    </source>
</evidence>
<evidence type="ECO:0000256" key="1">
    <source>
        <dbReference type="ARBA" id="ARBA00004167"/>
    </source>
</evidence>
<keyword evidence="4 9" id="KW-0812">Transmembrane</keyword>
<feature type="transmembrane region" description="Helical" evidence="9">
    <location>
        <begin position="101"/>
        <end position="122"/>
    </location>
</feature>
<dbReference type="InterPro" id="IPR041916">
    <property type="entry name" value="Anti_sigma_zinc_sf"/>
</dbReference>
<keyword evidence="6 9" id="KW-0472">Membrane</keyword>
<dbReference type="AlphaFoldDB" id="A0A6S7EPW5"/>
<evidence type="ECO:0000256" key="6">
    <source>
        <dbReference type="ARBA" id="ARBA00023136"/>
    </source>
</evidence>
<evidence type="ECO:0000256" key="4">
    <source>
        <dbReference type="ARBA" id="ARBA00022692"/>
    </source>
</evidence>
<dbReference type="InterPro" id="IPR051474">
    <property type="entry name" value="Anti-sigma-K/W_factor"/>
</dbReference>
<comment type="subcellular location">
    <subcellularLocation>
        <location evidence="2">Cell membrane</location>
    </subcellularLocation>
    <subcellularLocation>
        <location evidence="1">Membrane</location>
        <topology evidence="1">Single-pass membrane protein</topology>
    </subcellularLocation>
</comment>
<dbReference type="GO" id="GO:0005886">
    <property type="term" value="C:plasma membrane"/>
    <property type="evidence" value="ECO:0007669"/>
    <property type="project" value="UniProtKB-SubCell"/>
</dbReference>
<feature type="domain" description="Anti-sigma K factor RskA C-terminal" evidence="10">
    <location>
        <begin position="109"/>
        <end position="233"/>
    </location>
</feature>
<dbReference type="GO" id="GO:0016989">
    <property type="term" value="F:sigma factor antagonist activity"/>
    <property type="evidence" value="ECO:0007669"/>
    <property type="project" value="TreeGrafter"/>
</dbReference>
<name>A0A6S7EPW5_9BURK</name>
<protein>
    <recommendedName>
        <fullName evidence="8">Regulator of SigK</fullName>
    </recommendedName>
    <alternativeName>
        <fullName evidence="7">Sigma-K anti-sigma factor RskA</fullName>
    </alternativeName>
</protein>
<dbReference type="InterPro" id="IPR018764">
    <property type="entry name" value="RskA_C"/>
</dbReference>
<proteinExistence type="predicted"/>
<keyword evidence="5 9" id="KW-1133">Transmembrane helix</keyword>
<dbReference type="Gene3D" id="1.10.10.1320">
    <property type="entry name" value="Anti-sigma factor, zinc-finger domain"/>
    <property type="match status" value="1"/>
</dbReference>
<dbReference type="RefSeq" id="WP_175141945.1">
    <property type="nucleotide sequence ID" value="NZ_CADIKZ010000023.1"/>
</dbReference>
<evidence type="ECO:0000256" key="7">
    <source>
        <dbReference type="ARBA" id="ARBA00029829"/>
    </source>
</evidence>
<dbReference type="PANTHER" id="PTHR37461:SF1">
    <property type="entry name" value="ANTI-SIGMA-K FACTOR RSKA"/>
    <property type="match status" value="1"/>
</dbReference>
<evidence type="ECO:0000259" key="10">
    <source>
        <dbReference type="Pfam" id="PF10099"/>
    </source>
</evidence>
<dbReference type="EMBL" id="CADIKZ010000023">
    <property type="protein sequence ID" value="CAB3917821.1"/>
    <property type="molecule type" value="Genomic_DNA"/>
</dbReference>
<evidence type="ECO:0000256" key="9">
    <source>
        <dbReference type="SAM" id="Phobius"/>
    </source>
</evidence>
<dbReference type="PANTHER" id="PTHR37461">
    <property type="entry name" value="ANTI-SIGMA-K FACTOR RSKA"/>
    <property type="match status" value="1"/>
</dbReference>
<reference evidence="11 12" key="1">
    <citation type="submission" date="2020-04" db="EMBL/GenBank/DDBJ databases">
        <authorList>
            <person name="De Canck E."/>
        </authorList>
    </citation>
    <scope>NUCLEOTIDE SEQUENCE [LARGE SCALE GENOMIC DNA]</scope>
    <source>
        <strain evidence="11 12">LMG 26788</strain>
    </source>
</reference>